<reference evidence="2 3" key="1">
    <citation type="submission" date="2019-03" db="EMBL/GenBank/DDBJ databases">
        <title>First draft genome of Liparis tanakae, snailfish: a comprehensive survey of snailfish specific genes.</title>
        <authorList>
            <person name="Kim W."/>
            <person name="Song I."/>
            <person name="Jeong J.-H."/>
            <person name="Kim D."/>
            <person name="Kim S."/>
            <person name="Ryu S."/>
            <person name="Song J.Y."/>
            <person name="Lee S.K."/>
        </authorList>
    </citation>
    <scope>NUCLEOTIDE SEQUENCE [LARGE SCALE GENOMIC DNA]</scope>
    <source>
        <tissue evidence="2">Muscle</tissue>
    </source>
</reference>
<sequence>MPQTVRPHGLMPQTVRPHGLMPQTVRPHGLMPQDTWQLPPLEETEGQWLAWEAKGRDRLSFINGKASSLFAPLTMVGGRRAEANQ</sequence>
<accession>A0A4Z2EM45</accession>
<proteinExistence type="predicted"/>
<dbReference type="AlphaFoldDB" id="A0A4Z2EM45"/>
<protein>
    <submittedName>
        <fullName evidence="2">Uncharacterized protein</fullName>
    </submittedName>
</protein>
<keyword evidence="3" id="KW-1185">Reference proteome</keyword>
<comment type="caution">
    <text evidence="2">The sequence shown here is derived from an EMBL/GenBank/DDBJ whole genome shotgun (WGS) entry which is preliminary data.</text>
</comment>
<evidence type="ECO:0000313" key="3">
    <source>
        <dbReference type="Proteomes" id="UP000314294"/>
    </source>
</evidence>
<dbReference type="EMBL" id="SRLO01004988">
    <property type="protein sequence ID" value="TNN29966.1"/>
    <property type="molecule type" value="Genomic_DNA"/>
</dbReference>
<dbReference type="Proteomes" id="UP000314294">
    <property type="component" value="Unassembled WGS sequence"/>
</dbReference>
<feature type="region of interest" description="Disordered" evidence="1">
    <location>
        <begin position="1"/>
        <end position="23"/>
    </location>
</feature>
<evidence type="ECO:0000256" key="1">
    <source>
        <dbReference type="SAM" id="MobiDB-lite"/>
    </source>
</evidence>
<name>A0A4Z2EM45_9TELE</name>
<organism evidence="2 3">
    <name type="scientific">Liparis tanakae</name>
    <name type="common">Tanaka's snailfish</name>
    <dbReference type="NCBI Taxonomy" id="230148"/>
    <lineage>
        <taxon>Eukaryota</taxon>
        <taxon>Metazoa</taxon>
        <taxon>Chordata</taxon>
        <taxon>Craniata</taxon>
        <taxon>Vertebrata</taxon>
        <taxon>Euteleostomi</taxon>
        <taxon>Actinopterygii</taxon>
        <taxon>Neopterygii</taxon>
        <taxon>Teleostei</taxon>
        <taxon>Neoteleostei</taxon>
        <taxon>Acanthomorphata</taxon>
        <taxon>Eupercaria</taxon>
        <taxon>Perciformes</taxon>
        <taxon>Cottioidei</taxon>
        <taxon>Cottales</taxon>
        <taxon>Liparidae</taxon>
        <taxon>Liparis</taxon>
    </lineage>
</organism>
<gene>
    <name evidence="2" type="ORF">EYF80_059882</name>
</gene>
<evidence type="ECO:0000313" key="2">
    <source>
        <dbReference type="EMBL" id="TNN29966.1"/>
    </source>
</evidence>